<dbReference type="PANTHER" id="PTHR12689:SF4">
    <property type="entry name" value="PROTEIN AAR2 HOMOLOG"/>
    <property type="match status" value="1"/>
</dbReference>
<dbReference type="InterPro" id="IPR007946">
    <property type="entry name" value="AAR2"/>
</dbReference>
<dbReference type="InterPro" id="IPR038514">
    <property type="entry name" value="AAR2_C_sf"/>
</dbReference>
<evidence type="ECO:0000259" key="2">
    <source>
        <dbReference type="Pfam" id="PF05282"/>
    </source>
</evidence>
<accession>A0A167C799</accession>
<dbReference type="EMBL" id="CP014500">
    <property type="protein sequence ID" value="ANB11309.1"/>
    <property type="molecule type" value="Genomic_DNA"/>
</dbReference>
<evidence type="ECO:0000256" key="1">
    <source>
        <dbReference type="SAM" id="MobiDB-lite"/>
    </source>
</evidence>
<dbReference type="KEGG" id="slb:AWJ20_4113"/>
<dbReference type="CDD" id="cd13778">
    <property type="entry name" value="Aar2_C"/>
    <property type="match status" value="1"/>
</dbReference>
<dbReference type="GeneID" id="30036210"/>
<proteinExistence type="predicted"/>
<dbReference type="GO" id="GO:0000244">
    <property type="term" value="P:spliceosomal tri-snRNP complex assembly"/>
    <property type="evidence" value="ECO:0007669"/>
    <property type="project" value="TreeGrafter"/>
</dbReference>
<dbReference type="Pfam" id="PF05282">
    <property type="entry name" value="AAR2"/>
    <property type="match status" value="1"/>
</dbReference>
<reference evidence="3 4" key="1">
    <citation type="submission" date="2016-02" db="EMBL/GenBank/DDBJ databases">
        <title>Complete genome sequence and transcriptome regulation of the pentose utilising yeast Sugiyamaella lignohabitans.</title>
        <authorList>
            <person name="Bellasio M."/>
            <person name="Peymann A."/>
            <person name="Valli M."/>
            <person name="Sipitzky M."/>
            <person name="Graf A."/>
            <person name="Sauer M."/>
            <person name="Marx H."/>
            <person name="Mattanovich D."/>
        </authorList>
    </citation>
    <scope>NUCLEOTIDE SEQUENCE [LARGE SCALE GENOMIC DNA]</scope>
    <source>
        <strain evidence="3 4">CBS 10342</strain>
    </source>
</reference>
<dbReference type="AlphaFoldDB" id="A0A167C799"/>
<keyword evidence="4" id="KW-1185">Reference proteome</keyword>
<dbReference type="Gene3D" id="1.25.40.550">
    <property type="entry name" value="Aar2, C-terminal domain-like"/>
    <property type="match status" value="1"/>
</dbReference>
<dbReference type="RefSeq" id="XP_018733786.1">
    <property type="nucleotide sequence ID" value="XM_018881170.1"/>
</dbReference>
<feature type="region of interest" description="Disordered" evidence="1">
    <location>
        <begin position="89"/>
        <end position="108"/>
    </location>
</feature>
<gene>
    <name evidence="3" type="ORF">AWJ20_4113</name>
</gene>
<sequence>MLINDEIGELNVSATKSRLGEMYSFMVPYPDPEGSNWPVLTDRITLRVAESVLPSTGIVTSSSTSKEENELLLKSLRDSAAARIAQETDLAQKKAGQEGSSSAGPIPSSVEEDRIIKSLVDQNTEELKFTELDLRKTWKTGATGRDVTLNSFDKSWYLNNTVKVFGDLLGELQLSYVLMVIFANFSGAQQWKKITELVLRCRSDVAVHPQRYIEFFNIVYHQIKACPVEYIDEFLEKSFLQKSFGHFRRLLVSSGTSQLEPALKIAPQVKAAADRVFDTLRVSGVPIPFLREGDEVDSEDEDDEDKPVVVG</sequence>
<protein>
    <recommendedName>
        <fullName evidence="2">AAR2 C-terminal domain-containing protein</fullName>
    </recommendedName>
</protein>
<evidence type="ECO:0000313" key="3">
    <source>
        <dbReference type="EMBL" id="ANB11309.1"/>
    </source>
</evidence>
<evidence type="ECO:0000313" key="4">
    <source>
        <dbReference type="Proteomes" id="UP000189580"/>
    </source>
</evidence>
<organism evidence="3 4">
    <name type="scientific">Sugiyamaella lignohabitans</name>
    <dbReference type="NCBI Taxonomy" id="796027"/>
    <lineage>
        <taxon>Eukaryota</taxon>
        <taxon>Fungi</taxon>
        <taxon>Dikarya</taxon>
        <taxon>Ascomycota</taxon>
        <taxon>Saccharomycotina</taxon>
        <taxon>Dipodascomycetes</taxon>
        <taxon>Dipodascales</taxon>
        <taxon>Trichomonascaceae</taxon>
        <taxon>Sugiyamaella</taxon>
    </lineage>
</organism>
<dbReference type="PANTHER" id="PTHR12689">
    <property type="entry name" value="A1 CISTRON SPLICING FACTOR AAR2-RELATED"/>
    <property type="match status" value="1"/>
</dbReference>
<dbReference type="OrthoDB" id="201752at2759"/>
<name>A0A167C799_9ASCO</name>
<feature type="domain" description="AAR2 C-terminal" evidence="2">
    <location>
        <begin position="129"/>
        <end position="256"/>
    </location>
</feature>
<dbReference type="InterPro" id="IPR033648">
    <property type="entry name" value="AAR2_C"/>
</dbReference>
<dbReference type="Proteomes" id="UP000189580">
    <property type="component" value="Chromosome c"/>
</dbReference>